<feature type="compositionally biased region" description="Low complexity" evidence="2">
    <location>
        <begin position="141"/>
        <end position="155"/>
    </location>
</feature>
<feature type="compositionally biased region" description="Acidic residues" evidence="2">
    <location>
        <begin position="444"/>
        <end position="455"/>
    </location>
</feature>
<dbReference type="GO" id="GO:0030289">
    <property type="term" value="C:protein phosphatase 4 complex"/>
    <property type="evidence" value="ECO:0007669"/>
    <property type="project" value="InterPro"/>
</dbReference>
<evidence type="ECO:0000313" key="3">
    <source>
        <dbReference type="EMBL" id="KAF9551521.1"/>
    </source>
</evidence>
<evidence type="ECO:0008006" key="5">
    <source>
        <dbReference type="Google" id="ProtNLM"/>
    </source>
</evidence>
<comment type="similarity">
    <text evidence="1">Belongs to the PPP4R2 family.</text>
</comment>
<feature type="compositionally biased region" description="Basic and acidic residues" evidence="2">
    <location>
        <begin position="122"/>
        <end position="132"/>
    </location>
</feature>
<dbReference type="PANTHER" id="PTHR16487:SF0">
    <property type="entry name" value="PROTEIN PHOSPHATASE 4 REGULATORY SUBUNIT 2-RELATED"/>
    <property type="match status" value="1"/>
</dbReference>
<dbReference type="Pfam" id="PF09184">
    <property type="entry name" value="PPP4R2"/>
    <property type="match status" value="1"/>
</dbReference>
<gene>
    <name evidence="3" type="ORF">EC957_008190</name>
</gene>
<keyword evidence="4" id="KW-1185">Reference proteome</keyword>
<feature type="compositionally biased region" description="Acidic residues" evidence="2">
    <location>
        <begin position="359"/>
        <end position="369"/>
    </location>
</feature>
<protein>
    <recommendedName>
        <fullName evidence="5">Serine/threonine-protein phosphatase 4 regulatory subunit 2</fullName>
    </recommendedName>
</protein>
<reference evidence="3" key="1">
    <citation type="journal article" date="2020" name="Fungal Divers.">
        <title>Resolving the Mortierellaceae phylogeny through synthesis of multi-gene phylogenetics and phylogenomics.</title>
        <authorList>
            <person name="Vandepol N."/>
            <person name="Liber J."/>
            <person name="Desiro A."/>
            <person name="Na H."/>
            <person name="Kennedy M."/>
            <person name="Barry K."/>
            <person name="Grigoriev I.V."/>
            <person name="Miller A.N."/>
            <person name="O'Donnell K."/>
            <person name="Stajich J.E."/>
            <person name="Bonito G."/>
        </authorList>
    </citation>
    <scope>NUCLEOTIDE SEQUENCE</scope>
    <source>
        <strain evidence="3">NRRL 2591</strain>
    </source>
</reference>
<dbReference type="PANTHER" id="PTHR16487">
    <property type="entry name" value="PPP4R2-RELATED PROTEIN"/>
    <property type="match status" value="1"/>
</dbReference>
<dbReference type="Proteomes" id="UP000723463">
    <property type="component" value="Unassembled WGS sequence"/>
</dbReference>
<evidence type="ECO:0000256" key="1">
    <source>
        <dbReference type="ARBA" id="ARBA00009207"/>
    </source>
</evidence>
<feature type="region of interest" description="Disordered" evidence="2">
    <location>
        <begin position="405"/>
        <end position="488"/>
    </location>
</feature>
<feature type="compositionally biased region" description="Low complexity" evidence="2">
    <location>
        <begin position="432"/>
        <end position="441"/>
    </location>
</feature>
<dbReference type="InterPro" id="IPR015267">
    <property type="entry name" value="PPP4R2"/>
</dbReference>
<dbReference type="AlphaFoldDB" id="A0A9P6K868"/>
<feature type="compositionally biased region" description="Polar residues" evidence="2">
    <location>
        <begin position="337"/>
        <end position="354"/>
    </location>
</feature>
<proteinExistence type="inferred from homology"/>
<accession>A0A9P6K868</accession>
<dbReference type="GO" id="GO:0019888">
    <property type="term" value="F:protein phosphatase regulator activity"/>
    <property type="evidence" value="ECO:0007669"/>
    <property type="project" value="InterPro"/>
</dbReference>
<evidence type="ECO:0000313" key="4">
    <source>
        <dbReference type="Proteomes" id="UP000723463"/>
    </source>
</evidence>
<feature type="compositionally biased region" description="Polar residues" evidence="2">
    <location>
        <begin position="93"/>
        <end position="108"/>
    </location>
</feature>
<feature type="region of interest" description="Disordered" evidence="2">
    <location>
        <begin position="93"/>
        <end position="235"/>
    </location>
</feature>
<comment type="caution">
    <text evidence="3">The sequence shown here is derived from an EMBL/GenBank/DDBJ whole genome shotgun (WGS) entry which is preliminary data.</text>
</comment>
<feature type="compositionally biased region" description="Acidic residues" evidence="2">
    <location>
        <begin position="412"/>
        <end position="431"/>
    </location>
</feature>
<sequence>MAEHHSPAPSSLSPPPPHEEHAPWISDRLDIIRQIALTNQLTVSWDDLRKALKDELELVLESNQLTYTASRVTNPLTTALTAIPSTIATTAEDASSITDANTTGQEQVTAGEALSTDTTTKASEDDQPHVPENDQETQQPQDTHTQEATTTTTAEAADKKPEGSVVQVEGGQATSTEAIVSKDDTPEGAEAKDKESQEEFNGPASVEKQDDDDYKNKEKTPEQQEQGQPVNEDAANVVPISINTLLLETPQGYHDRIRGLLDAFSSAPFTIQRVCELISSPTEHHTNLIKYLRAVEKVLMITSSISEFSNPAYNGPSALDEKDDEAHQRGGEGTVNGDYSQSKNLDFSLISTKRPSSDGSDDEDEDEDFGAGVSAHGNNINGKEAYDAVLAEVDAFEARFGTGKEKLGDEGAVGDEEEEDGLSALEAEDNAAEATTTTASAGDVSEEMDVDDDQIAGETTGVTSTMEGVESERSSETAVEGGMEVDQA</sequence>
<dbReference type="GO" id="GO:0005634">
    <property type="term" value="C:nucleus"/>
    <property type="evidence" value="ECO:0007669"/>
    <property type="project" value="TreeGrafter"/>
</dbReference>
<feature type="region of interest" description="Disordered" evidence="2">
    <location>
        <begin position="1"/>
        <end position="22"/>
    </location>
</feature>
<feature type="region of interest" description="Disordered" evidence="2">
    <location>
        <begin position="310"/>
        <end position="380"/>
    </location>
</feature>
<organism evidence="3 4">
    <name type="scientific">Mortierella hygrophila</name>
    <dbReference type="NCBI Taxonomy" id="979708"/>
    <lineage>
        <taxon>Eukaryota</taxon>
        <taxon>Fungi</taxon>
        <taxon>Fungi incertae sedis</taxon>
        <taxon>Mucoromycota</taxon>
        <taxon>Mortierellomycotina</taxon>
        <taxon>Mortierellomycetes</taxon>
        <taxon>Mortierellales</taxon>
        <taxon>Mortierellaceae</taxon>
        <taxon>Mortierella</taxon>
    </lineage>
</organism>
<evidence type="ECO:0000256" key="2">
    <source>
        <dbReference type="SAM" id="MobiDB-lite"/>
    </source>
</evidence>
<feature type="compositionally biased region" description="Basic and acidic residues" evidence="2">
    <location>
        <begin position="180"/>
        <end position="197"/>
    </location>
</feature>
<name>A0A9P6K868_9FUNG</name>
<dbReference type="GO" id="GO:0005737">
    <property type="term" value="C:cytoplasm"/>
    <property type="evidence" value="ECO:0007669"/>
    <property type="project" value="TreeGrafter"/>
</dbReference>
<dbReference type="EMBL" id="JAAAXW010000004">
    <property type="protein sequence ID" value="KAF9551521.1"/>
    <property type="molecule type" value="Genomic_DNA"/>
</dbReference>